<organism evidence="2 3">
    <name type="scientific">Silvibacterium bohemicum</name>
    <dbReference type="NCBI Taxonomy" id="1577686"/>
    <lineage>
        <taxon>Bacteria</taxon>
        <taxon>Pseudomonadati</taxon>
        <taxon>Acidobacteriota</taxon>
        <taxon>Terriglobia</taxon>
        <taxon>Terriglobales</taxon>
        <taxon>Acidobacteriaceae</taxon>
        <taxon>Silvibacterium</taxon>
    </lineage>
</organism>
<keyword evidence="1" id="KW-0472">Membrane</keyword>
<dbReference type="Proteomes" id="UP000538666">
    <property type="component" value="Unassembled WGS sequence"/>
</dbReference>
<dbReference type="EMBL" id="JACHEK010000015">
    <property type="protein sequence ID" value="MBB6147403.1"/>
    <property type="molecule type" value="Genomic_DNA"/>
</dbReference>
<proteinExistence type="predicted"/>
<comment type="caution">
    <text evidence="2">The sequence shown here is derived from an EMBL/GenBank/DDBJ whole genome shotgun (WGS) entry which is preliminary data.</text>
</comment>
<protein>
    <submittedName>
        <fullName evidence="2">Putative membrane protein YphA (DoxX/SURF4 family)</fullName>
    </submittedName>
</protein>
<keyword evidence="3" id="KW-1185">Reference proteome</keyword>
<reference evidence="2 3" key="1">
    <citation type="submission" date="2020-08" db="EMBL/GenBank/DDBJ databases">
        <title>Genomic Encyclopedia of Type Strains, Phase IV (KMG-IV): sequencing the most valuable type-strain genomes for metagenomic binning, comparative biology and taxonomic classification.</title>
        <authorList>
            <person name="Goeker M."/>
        </authorList>
    </citation>
    <scope>NUCLEOTIDE SEQUENCE [LARGE SCALE GENOMIC DNA]</scope>
    <source>
        <strain evidence="2 3">DSM 103733</strain>
    </source>
</reference>
<name>A0A841K0U5_9BACT</name>
<keyword evidence="1" id="KW-0812">Transmembrane</keyword>
<feature type="transmembrane region" description="Helical" evidence="1">
    <location>
        <begin position="86"/>
        <end position="107"/>
    </location>
</feature>
<keyword evidence="1" id="KW-1133">Transmembrane helix</keyword>
<evidence type="ECO:0000313" key="3">
    <source>
        <dbReference type="Proteomes" id="UP000538666"/>
    </source>
</evidence>
<evidence type="ECO:0000313" key="2">
    <source>
        <dbReference type="EMBL" id="MBB6147403.1"/>
    </source>
</evidence>
<dbReference type="RefSeq" id="WP_050060130.1">
    <property type="nucleotide sequence ID" value="NZ_JACHEK010000015.1"/>
</dbReference>
<sequence>MQRLFSAFPNSWPGRGLLLQRVVTAAFLFCSGLEHLKEAPQFTLALPHMIGAGAGILLLIGLWTPLCGTAIAVVEVWIAFSGSGSGAIPIMLAALGATLAMIGPGAWSVDARMFGRKHFEIPQR</sequence>
<feature type="transmembrane region" description="Helical" evidence="1">
    <location>
        <begin position="56"/>
        <end position="80"/>
    </location>
</feature>
<evidence type="ECO:0000256" key="1">
    <source>
        <dbReference type="SAM" id="Phobius"/>
    </source>
</evidence>
<gene>
    <name evidence="2" type="ORF">HNQ77_005399</name>
</gene>
<dbReference type="AlphaFoldDB" id="A0A841K0U5"/>
<accession>A0A841K0U5</accession>
<dbReference type="OrthoDB" id="122772at2"/>